<organism evidence="1">
    <name type="scientific">marine sediment metagenome</name>
    <dbReference type="NCBI Taxonomy" id="412755"/>
    <lineage>
        <taxon>unclassified sequences</taxon>
        <taxon>metagenomes</taxon>
        <taxon>ecological metagenomes</taxon>
    </lineage>
</organism>
<protein>
    <submittedName>
        <fullName evidence="1">Uncharacterized protein</fullName>
    </submittedName>
</protein>
<proteinExistence type="predicted"/>
<name>X1TY02_9ZZZZ</name>
<dbReference type="AlphaFoldDB" id="X1TY02"/>
<gene>
    <name evidence="1" type="ORF">S12H4_21687</name>
</gene>
<evidence type="ECO:0000313" key="1">
    <source>
        <dbReference type="EMBL" id="GAI84919.1"/>
    </source>
</evidence>
<accession>X1TY02</accession>
<sequence>MLFSGMMIDKDNYNYAFGLDGAYRKGVNQLIVQGAISDKNEKRGWALNTGNR</sequence>
<dbReference type="EMBL" id="BARW01011190">
    <property type="protein sequence ID" value="GAI84919.1"/>
    <property type="molecule type" value="Genomic_DNA"/>
</dbReference>
<reference evidence="1" key="1">
    <citation type="journal article" date="2014" name="Front. Microbiol.">
        <title>High frequency of phylogenetically diverse reductive dehalogenase-homologous genes in deep subseafloor sedimentary metagenomes.</title>
        <authorList>
            <person name="Kawai M."/>
            <person name="Futagami T."/>
            <person name="Toyoda A."/>
            <person name="Takaki Y."/>
            <person name="Nishi S."/>
            <person name="Hori S."/>
            <person name="Arai W."/>
            <person name="Tsubouchi T."/>
            <person name="Morono Y."/>
            <person name="Uchiyama I."/>
            <person name="Ito T."/>
            <person name="Fujiyama A."/>
            <person name="Inagaki F."/>
            <person name="Takami H."/>
        </authorList>
    </citation>
    <scope>NUCLEOTIDE SEQUENCE</scope>
    <source>
        <strain evidence="1">Expedition CK06-06</strain>
    </source>
</reference>
<comment type="caution">
    <text evidence="1">The sequence shown here is derived from an EMBL/GenBank/DDBJ whole genome shotgun (WGS) entry which is preliminary data.</text>
</comment>